<dbReference type="AlphaFoldDB" id="A0A388K134"/>
<gene>
    <name evidence="2" type="ORF">CBR_g39292</name>
</gene>
<dbReference type="EMBL" id="BFEA01000042">
    <property type="protein sequence ID" value="GBG63748.1"/>
    <property type="molecule type" value="Genomic_DNA"/>
</dbReference>
<feature type="compositionally biased region" description="Acidic residues" evidence="1">
    <location>
        <begin position="156"/>
        <end position="165"/>
    </location>
</feature>
<protein>
    <submittedName>
        <fullName evidence="2">Uncharacterized protein</fullName>
    </submittedName>
</protein>
<proteinExistence type="predicted"/>
<evidence type="ECO:0000256" key="1">
    <source>
        <dbReference type="SAM" id="MobiDB-lite"/>
    </source>
</evidence>
<keyword evidence="3" id="KW-1185">Reference proteome</keyword>
<reference evidence="2 3" key="1">
    <citation type="journal article" date="2018" name="Cell">
        <title>The Chara Genome: Secondary Complexity and Implications for Plant Terrestrialization.</title>
        <authorList>
            <person name="Nishiyama T."/>
            <person name="Sakayama H."/>
            <person name="Vries J.D."/>
            <person name="Buschmann H."/>
            <person name="Saint-Marcoux D."/>
            <person name="Ullrich K.K."/>
            <person name="Haas F.B."/>
            <person name="Vanderstraeten L."/>
            <person name="Becker D."/>
            <person name="Lang D."/>
            <person name="Vosolsobe S."/>
            <person name="Rombauts S."/>
            <person name="Wilhelmsson P.K.I."/>
            <person name="Janitza P."/>
            <person name="Kern R."/>
            <person name="Heyl A."/>
            <person name="Rumpler F."/>
            <person name="Villalobos L.I.A.C."/>
            <person name="Clay J.M."/>
            <person name="Skokan R."/>
            <person name="Toyoda A."/>
            <person name="Suzuki Y."/>
            <person name="Kagoshima H."/>
            <person name="Schijlen E."/>
            <person name="Tajeshwar N."/>
            <person name="Catarino B."/>
            <person name="Hetherington A.J."/>
            <person name="Saltykova A."/>
            <person name="Bonnot C."/>
            <person name="Breuninger H."/>
            <person name="Symeonidi A."/>
            <person name="Radhakrishnan G.V."/>
            <person name="Van Nieuwerburgh F."/>
            <person name="Deforce D."/>
            <person name="Chang C."/>
            <person name="Karol K.G."/>
            <person name="Hedrich R."/>
            <person name="Ulvskov P."/>
            <person name="Glockner G."/>
            <person name="Delwiche C.F."/>
            <person name="Petrasek J."/>
            <person name="Van de Peer Y."/>
            <person name="Friml J."/>
            <person name="Beilby M."/>
            <person name="Dolan L."/>
            <person name="Kohara Y."/>
            <person name="Sugano S."/>
            <person name="Fujiyama A."/>
            <person name="Delaux P.-M."/>
            <person name="Quint M."/>
            <person name="TheiBen G."/>
            <person name="Hagemann M."/>
            <person name="Harholt J."/>
            <person name="Dunand C."/>
            <person name="Zachgo S."/>
            <person name="Langdale J."/>
            <person name="Maumus F."/>
            <person name="Straeten D.V.D."/>
            <person name="Gould S.B."/>
            <person name="Rensing S.A."/>
        </authorList>
    </citation>
    <scope>NUCLEOTIDE SEQUENCE [LARGE SCALE GENOMIC DNA]</scope>
    <source>
        <strain evidence="2 3">S276</strain>
    </source>
</reference>
<accession>A0A388K134</accession>
<name>A0A388K134_CHABU</name>
<dbReference type="Proteomes" id="UP000265515">
    <property type="component" value="Unassembled WGS sequence"/>
</dbReference>
<comment type="caution">
    <text evidence="2">The sequence shown here is derived from an EMBL/GenBank/DDBJ whole genome shotgun (WGS) entry which is preliminary data.</text>
</comment>
<evidence type="ECO:0000313" key="3">
    <source>
        <dbReference type="Proteomes" id="UP000265515"/>
    </source>
</evidence>
<feature type="region of interest" description="Disordered" evidence="1">
    <location>
        <begin position="154"/>
        <end position="205"/>
    </location>
</feature>
<organism evidence="2 3">
    <name type="scientific">Chara braunii</name>
    <name type="common">Braun's stonewort</name>
    <dbReference type="NCBI Taxonomy" id="69332"/>
    <lineage>
        <taxon>Eukaryota</taxon>
        <taxon>Viridiplantae</taxon>
        <taxon>Streptophyta</taxon>
        <taxon>Charophyceae</taxon>
        <taxon>Charales</taxon>
        <taxon>Characeae</taxon>
        <taxon>Chara</taxon>
    </lineage>
</organism>
<sequence>MRLYDTNSQALPRCRCGFHVHDVVGFRAASSTTSFYKSFNFLLFNSDASPRPPQHPPLQRRFLLVLEVALLLRRNLLPHPFVVYGTSCTRRPALDDLPLLVGVVSSLFLPHRRYHCLVSGVLAASSTTGRHGAQHKSSPTDQLQIRKAKFAVHVDNDDDNDDGDDGDKGDVKNDDGAVHDQHEGDNGNTGEKGNDNGDGDDGDAEEKHATRMTATIALTMAMMATKMTTAISLTMPMMAAKMMMEVLEMEREDGDDGSNGDVVSSTRRRPLARFAARLERSTARAGRRPLWKARIVEGGVVQHWTTFVLQKKRWAGRRQEQANASARWREGWRVESKAGVWSPVVDLMRTPASSQICAQWCASVDRHLSCRRPW</sequence>
<dbReference type="Gramene" id="GBG63748">
    <property type="protein sequence ID" value="GBG63748"/>
    <property type="gene ID" value="CBR_g39292"/>
</dbReference>
<feature type="compositionally biased region" description="Basic and acidic residues" evidence="1">
    <location>
        <begin position="166"/>
        <end position="185"/>
    </location>
</feature>
<evidence type="ECO:0000313" key="2">
    <source>
        <dbReference type="EMBL" id="GBG63748.1"/>
    </source>
</evidence>